<organism evidence="9">
    <name type="scientific">Blastobotrys adeninivorans</name>
    <name type="common">Yeast</name>
    <name type="synonym">Arxula adeninivorans</name>
    <dbReference type="NCBI Taxonomy" id="409370"/>
    <lineage>
        <taxon>Eukaryota</taxon>
        <taxon>Fungi</taxon>
        <taxon>Dikarya</taxon>
        <taxon>Ascomycota</taxon>
        <taxon>Saccharomycotina</taxon>
        <taxon>Dipodascomycetes</taxon>
        <taxon>Dipodascales</taxon>
        <taxon>Trichomonascaceae</taxon>
        <taxon>Blastobotrys</taxon>
    </lineage>
</organism>
<evidence type="ECO:0000313" key="9">
    <source>
        <dbReference type="EMBL" id="CDP37545.1"/>
    </source>
</evidence>
<evidence type="ECO:0000256" key="1">
    <source>
        <dbReference type="ARBA" id="ARBA00004141"/>
    </source>
</evidence>
<dbReference type="Pfam" id="PF03134">
    <property type="entry name" value="TB2_DP1_HVA22"/>
    <property type="match status" value="1"/>
</dbReference>
<gene>
    <name evidence="9" type="ORF">GNLVRS02_ARAD1D13926g</name>
</gene>
<dbReference type="GO" id="GO:0016020">
    <property type="term" value="C:membrane"/>
    <property type="evidence" value="ECO:0007669"/>
    <property type="project" value="UniProtKB-SubCell"/>
</dbReference>
<feature type="transmembrane region" description="Helical" evidence="8">
    <location>
        <begin position="39"/>
        <end position="57"/>
    </location>
</feature>
<dbReference type="AlphaFoldDB" id="A0A060T8U1"/>
<name>A0A060T8U1_BLAAD</name>
<comment type="function">
    <text evidence="7">Required to generate and maintain the structure of the tubular endoplasmic reticulum network and the vacuole. Induces high curvature in membranes and causes membrane tubule formation. Involved in membrane/vesicle trafficking.</text>
</comment>
<evidence type="ECO:0000256" key="4">
    <source>
        <dbReference type="ARBA" id="ARBA00022692"/>
    </source>
</evidence>
<reference evidence="9" key="2">
    <citation type="submission" date="2014-06" db="EMBL/GenBank/DDBJ databases">
        <title>The complete genome of Blastobotrys (Arxula) adeninivorans LS3 - a yeast of biotechnological interest.</title>
        <authorList>
            <person name="Kunze G."/>
            <person name="Gaillardin C."/>
            <person name="Czernicka M."/>
            <person name="Durrens P."/>
            <person name="Martin T."/>
            <person name="Boer E."/>
            <person name="Gabaldon T."/>
            <person name="Cruz J."/>
            <person name="Talla E."/>
            <person name="Marck C."/>
            <person name="Goffeau A."/>
            <person name="Barbe V."/>
            <person name="Baret P."/>
            <person name="Baronian K."/>
            <person name="Beier S."/>
            <person name="Bleykasten C."/>
            <person name="Bode R."/>
            <person name="Casaregola S."/>
            <person name="Despons L."/>
            <person name="Fairhead C."/>
            <person name="Giersberg M."/>
            <person name="Gierski P."/>
            <person name="Hahnel U."/>
            <person name="Hartmann A."/>
            <person name="Jankowska D."/>
            <person name="Jubin C."/>
            <person name="Jung P."/>
            <person name="Lafontaine I."/>
            <person name="Leh-Louis V."/>
            <person name="Lemaire M."/>
            <person name="Marcet-Houben M."/>
            <person name="Mascher M."/>
            <person name="Morel G."/>
            <person name="Richard G.-F."/>
            <person name="Riechen J."/>
            <person name="Sacerdot C."/>
            <person name="Sarkar A."/>
            <person name="Savel G."/>
            <person name="Schacherer J."/>
            <person name="Sherman D."/>
            <person name="Straub M.-L."/>
            <person name="Stein N."/>
            <person name="Thierry A."/>
            <person name="Trautwein-Schult A."/>
            <person name="Westhof E."/>
            <person name="Worch S."/>
            <person name="Dujon B."/>
            <person name="Souciet J.-L."/>
            <person name="Wincker P."/>
            <person name="Scholz U."/>
            <person name="Neuveglise N."/>
        </authorList>
    </citation>
    <scope>NUCLEOTIDE SEQUENCE</scope>
    <source>
        <strain evidence="9">LS3</strain>
    </source>
</reference>
<dbReference type="PANTHER" id="PTHR12300:SF161">
    <property type="entry name" value="RECEPTOR EXPRESSION-ENHANCING PROTEIN"/>
    <property type="match status" value="1"/>
</dbReference>
<evidence type="ECO:0000256" key="3">
    <source>
        <dbReference type="ARBA" id="ARBA00019184"/>
    </source>
</evidence>
<dbReference type="InterPro" id="IPR004345">
    <property type="entry name" value="TB2_DP1_HVA22"/>
</dbReference>
<dbReference type="PANTHER" id="PTHR12300">
    <property type="entry name" value="HVA22-LIKE PROTEINS"/>
    <property type="match status" value="1"/>
</dbReference>
<keyword evidence="5 8" id="KW-1133">Transmembrane helix</keyword>
<evidence type="ECO:0000256" key="8">
    <source>
        <dbReference type="RuleBase" id="RU362006"/>
    </source>
</evidence>
<feature type="transmembrane region" description="Helical" evidence="8">
    <location>
        <begin position="118"/>
        <end position="137"/>
    </location>
</feature>
<sequence length="186" mass="20520">MSANAIQDKVFAFINQIDKELDRFPALQNLEKQIGVPKAYTSMGALGVYFLLIFVNIGGIGQLLANFATLIVPGYFSLAALESPSKSDDTHYLTYWVVYAAFSVLEFWSKAILYWVPFYWVFKTVLFLYLGLPTFNGSRIVYQNVLRPFAVNVLGITGGSSANLKEKVNDAVDDAAASVATGVDLH</sequence>
<keyword evidence="4 8" id="KW-0812">Transmembrane</keyword>
<keyword evidence="6 8" id="KW-0472">Membrane</keyword>
<comment type="similarity">
    <text evidence="2 8">Belongs to the DP1 family.</text>
</comment>
<evidence type="ECO:0000256" key="7">
    <source>
        <dbReference type="ARBA" id="ARBA00045873"/>
    </source>
</evidence>
<reference evidence="9" key="1">
    <citation type="submission" date="2014-02" db="EMBL/GenBank/DDBJ databases">
        <authorList>
            <person name="Genoscope - CEA"/>
        </authorList>
    </citation>
    <scope>NUCLEOTIDE SEQUENCE</scope>
    <source>
        <strain evidence="9">LS3</strain>
    </source>
</reference>
<evidence type="ECO:0000256" key="5">
    <source>
        <dbReference type="ARBA" id="ARBA00022989"/>
    </source>
</evidence>
<evidence type="ECO:0000256" key="6">
    <source>
        <dbReference type="ARBA" id="ARBA00023136"/>
    </source>
</evidence>
<comment type="subcellular location">
    <subcellularLocation>
        <location evidence="1 8">Membrane</location>
        <topology evidence="1 8">Multi-pass membrane protein</topology>
    </subcellularLocation>
</comment>
<evidence type="ECO:0000256" key="2">
    <source>
        <dbReference type="ARBA" id="ARBA00008573"/>
    </source>
</evidence>
<protein>
    <recommendedName>
        <fullName evidence="3 8">Protein YOP1</fullName>
    </recommendedName>
</protein>
<comment type="caution">
    <text evidence="8">Lacks conserved residue(s) required for the propagation of feature annotation.</text>
</comment>
<dbReference type="PhylomeDB" id="A0A060T8U1"/>
<dbReference type="EMBL" id="HG937694">
    <property type="protein sequence ID" value="CDP37545.1"/>
    <property type="molecule type" value="Genomic_DNA"/>
</dbReference>
<accession>A0A060T8U1</accession>
<proteinExistence type="inferred from homology"/>